<dbReference type="GO" id="GO:0003341">
    <property type="term" value="P:cilium movement"/>
    <property type="evidence" value="ECO:0007669"/>
    <property type="project" value="UniProtKB-ARBA"/>
</dbReference>
<dbReference type="PANTHER" id="PTHR14885">
    <property type="entry name" value="CILIA- AND FLAGELLA-ASSOCIATED PROTEIN 43-RELATED"/>
    <property type="match status" value="1"/>
</dbReference>
<dbReference type="SUPFAM" id="SSF50978">
    <property type="entry name" value="WD40 repeat-like"/>
    <property type="match status" value="1"/>
</dbReference>
<gene>
    <name evidence="12" type="ORF">TCMB3V08_LOCUS2259</name>
</gene>
<evidence type="ECO:0000256" key="3">
    <source>
        <dbReference type="ARBA" id="ARBA00022574"/>
    </source>
</evidence>
<evidence type="ECO:0000256" key="11">
    <source>
        <dbReference type="SAM" id="MobiDB-lite"/>
    </source>
</evidence>
<keyword evidence="6" id="KW-0206">Cytoskeleton</keyword>
<dbReference type="SUPFAM" id="SSF75011">
    <property type="entry name" value="3-carboxy-cis,cis-mucoante lactonizing enzyme"/>
    <property type="match status" value="1"/>
</dbReference>
<dbReference type="GO" id="GO:0060271">
    <property type="term" value="P:cilium assembly"/>
    <property type="evidence" value="ECO:0007669"/>
    <property type="project" value="TreeGrafter"/>
</dbReference>
<keyword evidence="3" id="KW-0853">WD repeat</keyword>
<keyword evidence="5 10" id="KW-0175">Coiled coil</keyword>
<dbReference type="EMBL" id="OE179696">
    <property type="protein sequence ID" value="CAD7569523.1"/>
    <property type="molecule type" value="Genomic_DNA"/>
</dbReference>
<comment type="similarity">
    <text evidence="8">Belongs to the CFAP43 family.</text>
</comment>
<dbReference type="Gene3D" id="2.130.10.10">
    <property type="entry name" value="YVTN repeat-like/Quinoprotein amine dehydrogenase"/>
    <property type="match status" value="2"/>
</dbReference>
<evidence type="ECO:0000256" key="8">
    <source>
        <dbReference type="ARBA" id="ARBA00023605"/>
    </source>
</evidence>
<dbReference type="InterPro" id="IPR036322">
    <property type="entry name" value="WD40_repeat_dom_sf"/>
</dbReference>
<evidence type="ECO:0000256" key="7">
    <source>
        <dbReference type="ARBA" id="ARBA00023273"/>
    </source>
</evidence>
<feature type="coiled-coil region" evidence="10">
    <location>
        <begin position="1119"/>
        <end position="1153"/>
    </location>
</feature>
<keyword evidence="4" id="KW-0677">Repeat</keyword>
<proteinExistence type="inferred from homology"/>
<evidence type="ECO:0000256" key="1">
    <source>
        <dbReference type="ARBA" id="ARBA00004430"/>
    </source>
</evidence>
<dbReference type="GO" id="GO:0005930">
    <property type="term" value="C:axoneme"/>
    <property type="evidence" value="ECO:0007669"/>
    <property type="project" value="UniProtKB-SubCell"/>
</dbReference>
<evidence type="ECO:0000313" key="12">
    <source>
        <dbReference type="EMBL" id="CAD7569523.1"/>
    </source>
</evidence>
<dbReference type="PANTHER" id="PTHR14885:SF1">
    <property type="entry name" value="CILIA- AND FLAGELLA-ASSOCIATED PROTEIN 43"/>
    <property type="match status" value="1"/>
</dbReference>
<evidence type="ECO:0000256" key="9">
    <source>
        <dbReference type="ARBA" id="ARBA00023662"/>
    </source>
</evidence>
<feature type="region of interest" description="Disordered" evidence="11">
    <location>
        <begin position="246"/>
        <end position="287"/>
    </location>
</feature>
<evidence type="ECO:0000256" key="4">
    <source>
        <dbReference type="ARBA" id="ARBA00022737"/>
    </source>
</evidence>
<evidence type="ECO:0000256" key="5">
    <source>
        <dbReference type="ARBA" id="ARBA00023054"/>
    </source>
</evidence>
<dbReference type="Pfam" id="PF25828">
    <property type="entry name" value="CC_Cfap43"/>
    <property type="match status" value="2"/>
</dbReference>
<sequence>MLQQHKKVETETKWIKFGKITEITFVGKETLAIINECHILFYDIGLKKNLIYYANSEEHGDGVQCLAGHRTMPMFAFAEKCYNPRILLFTYPNFTPISILNGVCPDGYTNLVFSELEYIVSLSTFPQFIITVWCWRTGAKLAWKESGITQSGHQLLRCSLSSPVVVSQMLEMSERLLLWEINVCSKRCMLSKNQVFLPEAKSCCGFIWAPEGVLHVVTRDGDVYTVDAETHKAHLAIAWLSYSTDNAKQKPDDKTSIEEASQYSEMKNEGEEDKQGVTKNKETEDNNINKSNVSPCIAWFKGGIVVAGPDSYIKHFKRTSKVWKETWSILLDTQLVKLEACSLKEYLIGISDRGELYQYMPTMLTPTFERVQNYGSSFTHVCLIKPQCEMLATLGSNGILDVWDKTTGGHVGAMSLEAKYLCMVSSPKLPYIALGRGDGVVDFLNVYSPESPQVLCQVSLCAWEIQDVQFTLSGSLLVAANTTNGDFFLIKANAGDRMEVLSYTSCKQEVTDFTVLESKKGLHLLVLVSSQKCCKAGLKVIVYEKLGDERILSLKGHVELAGNYVGLAFHPEITLRFFGVLHRSKQIHVMEFTPETLECRIVNVAMSGHKLRKFTLTSNEHHLLSYGADGLVILHSPDSEKCIGTIMPHHRTTGGVRFAVADALNYCAITLGQDGSLIGSVFKIMPDLLKERKLQQAASSPEINTMFTVSTTSGFYPTEKGLNKTWLDLQDDIKLMCEKMASCAERTKIKEDFVELQKKLVALLDNNYKSPPKEQLKIKDFNLDIDTRERKIAEAEKKREERRNYLISLCEAQDRLCSMLKIQFWDSMDVKGRTIKAISGCCEVDNYPLLPVDPAFEERLKNVIQRRKIELIVNKDFFRPWEPTTASAIKLQLAKDPLEQDEDEAGRIKKALLAVEDSLEDEERERITDLHVLSGSGSYEFTDPSPLGYSQYELVTYLHLYNQNTLLKSVCQECRLWFNNRFDDMYEQKEREISMVAEKNERLRYILSELREDTTHVEDPEWTPEERPLTIMKVEEWEVPVRPYVSPIEQNILDLKMAEEEAHRLAEMADNFRELALINMMNGVLEVRWEEEIKKDIPLPKCMVEKQPEEFDEDDLRVVREYEEKVKFLMSERERYKKLLDQERIKLTTARDESVAKFNSRLADLYQTKLKVDSAISAEILKILRARLLCHNRGLLDKKERDCMSMIEEKEETIKNLQEEIQQLQKLTSECRGIHESQVNRDKSLEKNFKKDFPDMPALVLEQLGKMYKKRPKMHQRIQTSVALVSELSRCSVSGERPIFLLAECLDYLKGLDTLDSFSNASPNTSEETWATLCRVRRLKVESELKMKALSLEVAEADATVNVFQKKVIKNKEMLSSLQGELRVIRKEKLHLIHNLQIQLVIKQGLVEIDIQGFISDFEDAILINRVCVDRMNEDIKKAGERKLRTMHETTNFRRGILCKEWEHKNLRMEIEDLKEHLHTLEGIKVTKDIQMYLRRQAQGLPQDKTTSLEKEIQLLREYLNSKTLSVEVEHNGRIAASLPDSARHSTRWNTPVPSFTFCHKFFDKAMFDAETHLRDLDHKIERTLKANRELDGRVIDLNVDVNEQNLKRDTEMEVKNAEGVQRRMSVIVKRSQLITKIQEQYNDILVMQTELELLRLKTFPTLKYKTLF</sequence>
<evidence type="ECO:0000256" key="6">
    <source>
        <dbReference type="ARBA" id="ARBA00023212"/>
    </source>
</evidence>
<comment type="subcellular location">
    <subcellularLocation>
        <location evidence="1">Cytoplasm</location>
        <location evidence="1">Cytoskeleton</location>
        <location evidence="1">Cilium axoneme</location>
    </subcellularLocation>
</comment>
<dbReference type="InterPro" id="IPR015943">
    <property type="entry name" value="WD40/YVTN_repeat-like_dom_sf"/>
</dbReference>
<feature type="compositionally biased region" description="Basic and acidic residues" evidence="11">
    <location>
        <begin position="247"/>
        <end position="257"/>
    </location>
</feature>
<feature type="compositionally biased region" description="Basic and acidic residues" evidence="11">
    <location>
        <begin position="266"/>
        <end position="284"/>
    </location>
</feature>
<reference evidence="12" key="1">
    <citation type="submission" date="2020-11" db="EMBL/GenBank/DDBJ databases">
        <authorList>
            <person name="Tran Van P."/>
        </authorList>
    </citation>
    <scope>NUCLEOTIDE SEQUENCE</scope>
</reference>
<accession>A0A7R9P4B5</accession>
<keyword evidence="7" id="KW-0966">Cell projection</keyword>
<feature type="coiled-coil region" evidence="10">
    <location>
        <begin position="1196"/>
        <end position="1234"/>
    </location>
</feature>
<protein>
    <recommendedName>
        <fullName evidence="9">Cilia- and flagella-associated protein 43</fullName>
    </recommendedName>
</protein>
<name>A0A7R9P4B5_TIMCA</name>
<keyword evidence="2" id="KW-0963">Cytoplasm</keyword>
<evidence type="ECO:0000256" key="10">
    <source>
        <dbReference type="SAM" id="Coils"/>
    </source>
</evidence>
<organism evidence="12">
    <name type="scientific">Timema californicum</name>
    <name type="common">California timema</name>
    <name type="synonym">Walking stick</name>
    <dbReference type="NCBI Taxonomy" id="61474"/>
    <lineage>
        <taxon>Eukaryota</taxon>
        <taxon>Metazoa</taxon>
        <taxon>Ecdysozoa</taxon>
        <taxon>Arthropoda</taxon>
        <taxon>Hexapoda</taxon>
        <taxon>Insecta</taxon>
        <taxon>Pterygota</taxon>
        <taxon>Neoptera</taxon>
        <taxon>Polyneoptera</taxon>
        <taxon>Phasmatodea</taxon>
        <taxon>Timematodea</taxon>
        <taxon>Timematoidea</taxon>
        <taxon>Timematidae</taxon>
        <taxon>Timema</taxon>
    </lineage>
</organism>
<evidence type="ECO:0000256" key="2">
    <source>
        <dbReference type="ARBA" id="ARBA00022490"/>
    </source>
</evidence>